<protein>
    <recommendedName>
        <fullName evidence="1">Bacterial Ig-like domain-containing protein</fullName>
    </recommendedName>
</protein>
<evidence type="ECO:0000259" key="1">
    <source>
        <dbReference type="Pfam" id="PF19077"/>
    </source>
</evidence>
<organism evidence="2 3">
    <name type="scientific">Cedecea neteri</name>
    <dbReference type="NCBI Taxonomy" id="158822"/>
    <lineage>
        <taxon>Bacteria</taxon>
        <taxon>Pseudomonadati</taxon>
        <taxon>Pseudomonadota</taxon>
        <taxon>Gammaproteobacteria</taxon>
        <taxon>Enterobacterales</taxon>
        <taxon>Enterobacteriaceae</taxon>
        <taxon>Cedecea</taxon>
    </lineage>
</organism>
<dbReference type="AlphaFoldDB" id="A0A2X3L4M2"/>
<evidence type="ECO:0000313" key="3">
    <source>
        <dbReference type="Proteomes" id="UP000251197"/>
    </source>
</evidence>
<dbReference type="Pfam" id="PF19077">
    <property type="entry name" value="Big_13"/>
    <property type="match status" value="1"/>
</dbReference>
<dbReference type="EMBL" id="UAVU01000011">
    <property type="protein sequence ID" value="SQC93559.1"/>
    <property type="molecule type" value="Genomic_DNA"/>
</dbReference>
<gene>
    <name evidence="2" type="ORF">NCTC12120_06673</name>
</gene>
<name>A0A2X3L4M2_9ENTR</name>
<feature type="domain" description="Bacterial Ig-like" evidence="1">
    <location>
        <begin position="35"/>
        <end position="98"/>
    </location>
</feature>
<dbReference type="NCBIfam" id="NF033510">
    <property type="entry name" value="Ca_tandemer"/>
    <property type="match status" value="1"/>
</dbReference>
<dbReference type="Proteomes" id="UP000251197">
    <property type="component" value="Unassembled WGS sequence"/>
</dbReference>
<reference evidence="2 3" key="1">
    <citation type="submission" date="2018-06" db="EMBL/GenBank/DDBJ databases">
        <authorList>
            <consortium name="Pathogen Informatics"/>
            <person name="Doyle S."/>
        </authorList>
    </citation>
    <scope>NUCLEOTIDE SEQUENCE [LARGE SCALE GENOMIC DNA]</scope>
    <source>
        <strain evidence="2 3">NCTC12120</strain>
    </source>
</reference>
<sequence>MAITISQIAGDDVLNAAEKGADLLLSGVTQNVEAGQTITITFAGHTYTTQVESDGSWKFTVPANDMKGLKDGETSVEVSVANVSGNGASAGREISVDTAAPTLQINTNRRG</sequence>
<proteinExistence type="predicted"/>
<dbReference type="Gene3D" id="2.60.40.10">
    <property type="entry name" value="Immunoglobulins"/>
    <property type="match status" value="1"/>
</dbReference>
<accession>A0A2X3L4M2</accession>
<dbReference type="InterPro" id="IPR013783">
    <property type="entry name" value="Ig-like_fold"/>
</dbReference>
<dbReference type="InterPro" id="IPR044016">
    <property type="entry name" value="Big_13"/>
</dbReference>
<evidence type="ECO:0000313" key="2">
    <source>
        <dbReference type="EMBL" id="SQC93559.1"/>
    </source>
</evidence>